<sequence>MSTNTGLTETELIAQMQCGDMAAFDAIYHTYFQAVYGNILRLTHDAAATDDIIQEVFIRLWEKKDSLDVARPLGNWLFVVSYNRSMNYLRDRQREKLAPEQLATSVTAAENEWQITEAQLQLIEEAIGQLPPQRKRVFTLCKIQGKTYAEAAETLNISRYTVKEHITKANDFIREYARMHPDKAFQVGVPLLAYLAATC</sequence>
<dbReference type="InterPro" id="IPR007627">
    <property type="entry name" value="RNA_pol_sigma70_r2"/>
</dbReference>
<organism evidence="7 8">
    <name type="scientific">Chitinophaga jiangningensis</name>
    <dbReference type="NCBI Taxonomy" id="1419482"/>
    <lineage>
        <taxon>Bacteria</taxon>
        <taxon>Pseudomonadati</taxon>
        <taxon>Bacteroidota</taxon>
        <taxon>Chitinophagia</taxon>
        <taxon>Chitinophagales</taxon>
        <taxon>Chitinophagaceae</taxon>
        <taxon>Chitinophaga</taxon>
    </lineage>
</organism>
<keyword evidence="8" id="KW-1185">Reference proteome</keyword>
<dbReference type="InterPro" id="IPR014284">
    <property type="entry name" value="RNA_pol_sigma-70_dom"/>
</dbReference>
<dbReference type="InterPro" id="IPR013324">
    <property type="entry name" value="RNA_pol_sigma_r3/r4-like"/>
</dbReference>
<evidence type="ECO:0000259" key="6">
    <source>
        <dbReference type="Pfam" id="PF08281"/>
    </source>
</evidence>
<dbReference type="InterPro" id="IPR039425">
    <property type="entry name" value="RNA_pol_sigma-70-like"/>
</dbReference>
<dbReference type="SUPFAM" id="SSF88659">
    <property type="entry name" value="Sigma3 and sigma4 domains of RNA polymerase sigma factors"/>
    <property type="match status" value="1"/>
</dbReference>
<evidence type="ECO:0000313" key="7">
    <source>
        <dbReference type="EMBL" id="SHK85611.1"/>
    </source>
</evidence>
<dbReference type="InterPro" id="IPR036388">
    <property type="entry name" value="WH-like_DNA-bd_sf"/>
</dbReference>
<dbReference type="OrthoDB" id="655312at2"/>
<evidence type="ECO:0000256" key="1">
    <source>
        <dbReference type="ARBA" id="ARBA00010641"/>
    </source>
</evidence>
<evidence type="ECO:0000256" key="3">
    <source>
        <dbReference type="ARBA" id="ARBA00023082"/>
    </source>
</evidence>
<reference evidence="7 8" key="1">
    <citation type="submission" date="2016-11" db="EMBL/GenBank/DDBJ databases">
        <authorList>
            <person name="Jaros S."/>
            <person name="Januszkiewicz K."/>
            <person name="Wedrychowicz H."/>
        </authorList>
    </citation>
    <scope>NUCLEOTIDE SEQUENCE [LARGE SCALE GENOMIC DNA]</scope>
    <source>
        <strain evidence="7 8">DSM 27406</strain>
    </source>
</reference>
<dbReference type="GO" id="GO:0006352">
    <property type="term" value="P:DNA-templated transcription initiation"/>
    <property type="evidence" value="ECO:0007669"/>
    <property type="project" value="InterPro"/>
</dbReference>
<evidence type="ECO:0000256" key="4">
    <source>
        <dbReference type="ARBA" id="ARBA00023163"/>
    </source>
</evidence>
<dbReference type="Gene3D" id="1.10.10.10">
    <property type="entry name" value="Winged helix-like DNA-binding domain superfamily/Winged helix DNA-binding domain"/>
    <property type="match status" value="1"/>
</dbReference>
<keyword evidence="3" id="KW-0731">Sigma factor</keyword>
<protein>
    <submittedName>
        <fullName evidence="7">RNA polymerase sigma-70 factor, ECF subfamily</fullName>
    </submittedName>
</protein>
<dbReference type="SUPFAM" id="SSF88946">
    <property type="entry name" value="Sigma2 domain of RNA polymerase sigma factors"/>
    <property type="match status" value="1"/>
</dbReference>
<dbReference type="Pfam" id="PF08281">
    <property type="entry name" value="Sigma70_r4_2"/>
    <property type="match status" value="1"/>
</dbReference>
<dbReference type="STRING" id="1419482.SAMN05444266_101382"/>
<dbReference type="GO" id="GO:0016987">
    <property type="term" value="F:sigma factor activity"/>
    <property type="evidence" value="ECO:0007669"/>
    <property type="project" value="UniProtKB-KW"/>
</dbReference>
<dbReference type="InterPro" id="IPR013325">
    <property type="entry name" value="RNA_pol_sigma_r2"/>
</dbReference>
<feature type="domain" description="RNA polymerase sigma factor 70 region 4 type 2" evidence="6">
    <location>
        <begin position="121"/>
        <end position="169"/>
    </location>
</feature>
<proteinExistence type="inferred from homology"/>
<dbReference type="CDD" id="cd06171">
    <property type="entry name" value="Sigma70_r4"/>
    <property type="match status" value="1"/>
</dbReference>
<name>A0A1M6VVZ4_9BACT</name>
<dbReference type="Pfam" id="PF04542">
    <property type="entry name" value="Sigma70_r2"/>
    <property type="match status" value="1"/>
</dbReference>
<dbReference type="InterPro" id="IPR013249">
    <property type="entry name" value="RNA_pol_sigma70_r4_t2"/>
</dbReference>
<evidence type="ECO:0000313" key="8">
    <source>
        <dbReference type="Proteomes" id="UP000184420"/>
    </source>
</evidence>
<dbReference type="Proteomes" id="UP000184420">
    <property type="component" value="Unassembled WGS sequence"/>
</dbReference>
<dbReference type="GO" id="GO:0003677">
    <property type="term" value="F:DNA binding"/>
    <property type="evidence" value="ECO:0007669"/>
    <property type="project" value="InterPro"/>
</dbReference>
<dbReference type="NCBIfam" id="TIGR02937">
    <property type="entry name" value="sigma70-ECF"/>
    <property type="match status" value="1"/>
</dbReference>
<dbReference type="RefSeq" id="WP_073077464.1">
    <property type="nucleotide sequence ID" value="NZ_FRBL01000001.1"/>
</dbReference>
<dbReference type="Gene3D" id="1.10.1740.10">
    <property type="match status" value="1"/>
</dbReference>
<dbReference type="PANTHER" id="PTHR43133">
    <property type="entry name" value="RNA POLYMERASE ECF-TYPE SIGMA FACTO"/>
    <property type="match status" value="1"/>
</dbReference>
<feature type="domain" description="RNA polymerase sigma-70 region 2" evidence="5">
    <location>
        <begin position="28"/>
        <end position="94"/>
    </location>
</feature>
<keyword evidence="2" id="KW-0805">Transcription regulation</keyword>
<gene>
    <name evidence="7" type="ORF">SAMN05444266_101382</name>
</gene>
<dbReference type="PANTHER" id="PTHR43133:SF46">
    <property type="entry name" value="RNA POLYMERASE SIGMA-70 FACTOR ECF SUBFAMILY"/>
    <property type="match status" value="1"/>
</dbReference>
<dbReference type="AlphaFoldDB" id="A0A1M6VVZ4"/>
<evidence type="ECO:0000259" key="5">
    <source>
        <dbReference type="Pfam" id="PF04542"/>
    </source>
</evidence>
<comment type="similarity">
    <text evidence="1">Belongs to the sigma-70 factor family. ECF subfamily.</text>
</comment>
<keyword evidence="4" id="KW-0804">Transcription</keyword>
<evidence type="ECO:0000256" key="2">
    <source>
        <dbReference type="ARBA" id="ARBA00023015"/>
    </source>
</evidence>
<accession>A0A1M6VVZ4</accession>
<dbReference type="EMBL" id="FRBL01000001">
    <property type="protein sequence ID" value="SHK85611.1"/>
    <property type="molecule type" value="Genomic_DNA"/>
</dbReference>